<dbReference type="GO" id="GO:0008168">
    <property type="term" value="F:methyltransferase activity"/>
    <property type="evidence" value="ECO:0007669"/>
    <property type="project" value="UniProtKB-KW"/>
</dbReference>
<dbReference type="Pfam" id="PF13489">
    <property type="entry name" value="Methyltransf_23"/>
    <property type="match status" value="1"/>
</dbReference>
<evidence type="ECO:0000313" key="2">
    <source>
        <dbReference type="Proteomes" id="UP001379533"/>
    </source>
</evidence>
<dbReference type="EMBL" id="CP089982">
    <property type="protein sequence ID" value="WXA93077.1"/>
    <property type="molecule type" value="Genomic_DNA"/>
</dbReference>
<dbReference type="CDD" id="cd02440">
    <property type="entry name" value="AdoMet_MTases"/>
    <property type="match status" value="1"/>
</dbReference>
<dbReference type="Gene3D" id="3.40.50.150">
    <property type="entry name" value="Vaccinia Virus protein VP39"/>
    <property type="match status" value="1"/>
</dbReference>
<proteinExistence type="predicted"/>
<keyword evidence="2" id="KW-1185">Reference proteome</keyword>
<dbReference type="Proteomes" id="UP001379533">
    <property type="component" value="Chromosome"/>
</dbReference>
<sequence>MPIDISERTLAYYDANAEGFWAGTRDHDVSQNIEALVSAIHASHPLTILDFGCGPGRDLKAMKDGGNVPIGLEGSARFAEMARQYSGCEVWQQDFLELSLPQSFFDGIFANASLFHVPSAHLPRVIGELGAALKPGGVFFCSNPRGEGEEGFSGERYACFFDHELWLSFFTAQGFDEVTHYYRPTGKPRAEQRWLAMVLRKRH</sequence>
<name>A0ABZ2K2Y7_9BACT</name>
<dbReference type="RefSeq" id="WP_394843676.1">
    <property type="nucleotide sequence ID" value="NZ_CP089982.1"/>
</dbReference>
<reference evidence="1 2" key="1">
    <citation type="submission" date="2021-12" db="EMBL/GenBank/DDBJ databases">
        <title>Discovery of the Pendulisporaceae a myxobacterial family with distinct sporulation behavior and unique specialized metabolism.</title>
        <authorList>
            <person name="Garcia R."/>
            <person name="Popoff A."/>
            <person name="Bader C.D."/>
            <person name="Loehr J."/>
            <person name="Walesch S."/>
            <person name="Walt C."/>
            <person name="Boldt J."/>
            <person name="Bunk B."/>
            <person name="Haeckl F.J.F.P.J."/>
            <person name="Gunesch A.P."/>
            <person name="Birkelbach J."/>
            <person name="Nuebel U."/>
            <person name="Pietschmann T."/>
            <person name="Bach T."/>
            <person name="Mueller R."/>
        </authorList>
    </citation>
    <scope>NUCLEOTIDE SEQUENCE [LARGE SCALE GENOMIC DNA]</scope>
    <source>
        <strain evidence="1 2">MSr12523</strain>
    </source>
</reference>
<accession>A0ABZ2K2Y7</accession>
<keyword evidence="1" id="KW-0808">Transferase</keyword>
<organism evidence="1 2">
    <name type="scientific">Pendulispora brunnea</name>
    <dbReference type="NCBI Taxonomy" id="2905690"/>
    <lineage>
        <taxon>Bacteria</taxon>
        <taxon>Pseudomonadati</taxon>
        <taxon>Myxococcota</taxon>
        <taxon>Myxococcia</taxon>
        <taxon>Myxococcales</taxon>
        <taxon>Sorangiineae</taxon>
        <taxon>Pendulisporaceae</taxon>
        <taxon>Pendulispora</taxon>
    </lineage>
</organism>
<dbReference type="SUPFAM" id="SSF53335">
    <property type="entry name" value="S-adenosyl-L-methionine-dependent methyltransferases"/>
    <property type="match status" value="1"/>
</dbReference>
<dbReference type="InterPro" id="IPR029063">
    <property type="entry name" value="SAM-dependent_MTases_sf"/>
</dbReference>
<dbReference type="PANTHER" id="PTHR43861">
    <property type="entry name" value="TRANS-ACONITATE 2-METHYLTRANSFERASE-RELATED"/>
    <property type="match status" value="1"/>
</dbReference>
<keyword evidence="1" id="KW-0489">Methyltransferase</keyword>
<evidence type="ECO:0000313" key="1">
    <source>
        <dbReference type="EMBL" id="WXA93077.1"/>
    </source>
</evidence>
<protein>
    <submittedName>
        <fullName evidence="1">Class I SAM-dependent methyltransferase</fullName>
    </submittedName>
</protein>
<dbReference type="GO" id="GO:0032259">
    <property type="term" value="P:methylation"/>
    <property type="evidence" value="ECO:0007669"/>
    <property type="project" value="UniProtKB-KW"/>
</dbReference>
<dbReference type="PANTHER" id="PTHR43861:SF1">
    <property type="entry name" value="TRANS-ACONITATE 2-METHYLTRANSFERASE"/>
    <property type="match status" value="1"/>
</dbReference>
<gene>
    <name evidence="1" type="ORF">LZC95_42335</name>
</gene>